<dbReference type="InterPro" id="IPR013766">
    <property type="entry name" value="Thioredoxin_domain"/>
</dbReference>
<dbReference type="Gene3D" id="3.40.30.10">
    <property type="entry name" value="Glutaredoxin"/>
    <property type="match status" value="1"/>
</dbReference>
<feature type="domain" description="Thioredoxin" evidence="9">
    <location>
        <begin position="148"/>
        <end position="278"/>
    </location>
</feature>
<comment type="similarity">
    <text evidence="5">Belongs to the nucleoredoxin family.</text>
</comment>
<evidence type="ECO:0000259" key="9">
    <source>
        <dbReference type="PROSITE" id="PS51352"/>
    </source>
</evidence>
<dbReference type="PROSITE" id="PS51352">
    <property type="entry name" value="THIOREDOXIN_2"/>
    <property type="match status" value="1"/>
</dbReference>
<evidence type="ECO:0000256" key="3">
    <source>
        <dbReference type="ARBA" id="ARBA00023002"/>
    </source>
</evidence>
<evidence type="ECO:0000256" key="1">
    <source>
        <dbReference type="ARBA" id="ARBA00012612"/>
    </source>
</evidence>
<organism evidence="10 11">
    <name type="scientific">Wuchereria bancrofti</name>
    <dbReference type="NCBI Taxonomy" id="6293"/>
    <lineage>
        <taxon>Eukaryota</taxon>
        <taxon>Metazoa</taxon>
        <taxon>Ecdysozoa</taxon>
        <taxon>Nematoda</taxon>
        <taxon>Chromadorea</taxon>
        <taxon>Rhabditida</taxon>
        <taxon>Spirurina</taxon>
        <taxon>Spiruromorpha</taxon>
        <taxon>Filarioidea</taxon>
        <taxon>Onchocercidae</taxon>
        <taxon>Wuchereria</taxon>
    </lineage>
</organism>
<evidence type="ECO:0000256" key="8">
    <source>
        <dbReference type="SAM" id="MobiDB-lite"/>
    </source>
</evidence>
<dbReference type="CDD" id="cd02964">
    <property type="entry name" value="TryX_like_family"/>
    <property type="match status" value="1"/>
</dbReference>
<evidence type="ECO:0000256" key="7">
    <source>
        <dbReference type="ARBA" id="ARBA00047804"/>
    </source>
</evidence>
<evidence type="ECO:0000256" key="5">
    <source>
        <dbReference type="ARBA" id="ARBA00025782"/>
    </source>
</evidence>
<dbReference type="PANTHER" id="PTHR13871:SF96">
    <property type="entry name" value="THIOREDOXIN DOMAIN-CONTAINING PROTEIN"/>
    <property type="match status" value="1"/>
</dbReference>
<name>A0A3P7FVM3_WUCBA</name>
<protein>
    <recommendedName>
        <fullName evidence="1">protein-disulfide reductase</fullName>
        <ecNumber evidence="1">1.8.1.8</ecNumber>
    </recommendedName>
</protein>
<evidence type="ECO:0000256" key="2">
    <source>
        <dbReference type="ARBA" id="ARBA00022737"/>
    </source>
</evidence>
<dbReference type="InterPro" id="IPR008979">
    <property type="entry name" value="Galactose-bd-like_sf"/>
</dbReference>
<dbReference type="SUPFAM" id="SSF49785">
    <property type="entry name" value="Galactose-binding domain-like"/>
    <property type="match status" value="1"/>
</dbReference>
<dbReference type="SUPFAM" id="SSF52833">
    <property type="entry name" value="Thioredoxin-like"/>
    <property type="match status" value="1"/>
</dbReference>
<evidence type="ECO:0000256" key="4">
    <source>
        <dbReference type="ARBA" id="ARBA00023027"/>
    </source>
</evidence>
<dbReference type="Proteomes" id="UP000270924">
    <property type="component" value="Unassembled WGS sequence"/>
</dbReference>
<keyword evidence="2" id="KW-0677">Repeat</keyword>
<dbReference type="InterPro" id="IPR036249">
    <property type="entry name" value="Thioredoxin-like_sf"/>
</dbReference>
<keyword evidence="4" id="KW-0520">NAD</keyword>
<dbReference type="Gene3D" id="2.60.120.260">
    <property type="entry name" value="Galactose-binding domain-like"/>
    <property type="match status" value="1"/>
</dbReference>
<comment type="catalytic activity">
    <reaction evidence="6">
        <text>[protein]-dithiol + NAD(+) = [protein]-disulfide + NADH + H(+)</text>
        <dbReference type="Rhea" id="RHEA:18749"/>
        <dbReference type="Rhea" id="RHEA-COMP:10593"/>
        <dbReference type="Rhea" id="RHEA-COMP:10594"/>
        <dbReference type="ChEBI" id="CHEBI:15378"/>
        <dbReference type="ChEBI" id="CHEBI:29950"/>
        <dbReference type="ChEBI" id="CHEBI:50058"/>
        <dbReference type="ChEBI" id="CHEBI:57540"/>
        <dbReference type="ChEBI" id="CHEBI:57945"/>
        <dbReference type="EC" id="1.8.1.8"/>
    </reaction>
</comment>
<comment type="catalytic activity">
    <reaction evidence="7">
        <text>[protein]-dithiol + NADP(+) = [protein]-disulfide + NADPH + H(+)</text>
        <dbReference type="Rhea" id="RHEA:18753"/>
        <dbReference type="Rhea" id="RHEA-COMP:10593"/>
        <dbReference type="Rhea" id="RHEA-COMP:10594"/>
        <dbReference type="ChEBI" id="CHEBI:15378"/>
        <dbReference type="ChEBI" id="CHEBI:29950"/>
        <dbReference type="ChEBI" id="CHEBI:50058"/>
        <dbReference type="ChEBI" id="CHEBI:57783"/>
        <dbReference type="ChEBI" id="CHEBI:58349"/>
        <dbReference type="EC" id="1.8.1.8"/>
    </reaction>
</comment>
<feature type="region of interest" description="Disordered" evidence="8">
    <location>
        <begin position="316"/>
        <end position="346"/>
    </location>
</feature>
<dbReference type="AlphaFoldDB" id="A0A3P7FVM3"/>
<gene>
    <name evidence="10" type="ORF">WBA_LOCUS7984</name>
</gene>
<dbReference type="Pfam" id="PF13905">
    <property type="entry name" value="Thioredoxin_8"/>
    <property type="match status" value="1"/>
</dbReference>
<dbReference type="EMBL" id="UYWW01006196">
    <property type="protein sequence ID" value="VDM14598.1"/>
    <property type="molecule type" value="Genomic_DNA"/>
</dbReference>
<dbReference type="EC" id="1.8.1.8" evidence="1"/>
<dbReference type="InterPro" id="IPR052259">
    <property type="entry name" value="Nucleoredoxin-like"/>
</dbReference>
<dbReference type="InParanoid" id="A0A3P7FVM3"/>
<evidence type="ECO:0000313" key="10">
    <source>
        <dbReference type="EMBL" id="VDM14598.1"/>
    </source>
</evidence>
<sequence>MRVICCLQTKKPPLPAVVCLPDQELPTLFPKWLLPVAISRVLPGWTQDDSYRIRRSGRAERGGETPGIFIVLSGFATSDLSVDFCDARQGGGAYGKTPATRPFYGSWPFAGLLLTCSFLRYPLILWITVLPPLSELIPLAAAERPSAANMAELLAGVKIQLKDGSQVDAGDYLKGKMVGLYFSASWCPPCRAFTPKLKRFYEAIKESHPEFEIVLVSRDREAGGHSQTLELLEKYNARTIPGMKIIKPDGTVVVKDARTEVQEKAADDPEALFEEWEAFYIESYYNSLAVVLQRRDWENPGVTQLNRLAAHPPFASWRNSEEARTDRPSQQLRSLNGEWTRPVAAH</sequence>
<evidence type="ECO:0000256" key="6">
    <source>
        <dbReference type="ARBA" id="ARBA00047388"/>
    </source>
</evidence>
<keyword evidence="11" id="KW-1185">Reference proteome</keyword>
<accession>A0A3P7FVM3</accession>
<keyword evidence="3" id="KW-0560">Oxidoreductase</keyword>
<dbReference type="GO" id="GO:0047134">
    <property type="term" value="F:protein-disulfide reductase [NAD(P)H] activity"/>
    <property type="evidence" value="ECO:0007669"/>
    <property type="project" value="UniProtKB-EC"/>
</dbReference>
<dbReference type="PANTHER" id="PTHR13871">
    <property type="entry name" value="THIOREDOXIN"/>
    <property type="match status" value="1"/>
</dbReference>
<evidence type="ECO:0000313" key="11">
    <source>
        <dbReference type="Proteomes" id="UP000270924"/>
    </source>
</evidence>
<proteinExistence type="inferred from homology"/>
<reference evidence="10 11" key="1">
    <citation type="submission" date="2018-11" db="EMBL/GenBank/DDBJ databases">
        <authorList>
            <consortium name="Pathogen Informatics"/>
        </authorList>
    </citation>
    <scope>NUCLEOTIDE SEQUENCE [LARGE SCALE GENOMIC DNA]</scope>
</reference>
<dbReference type="InterPro" id="IPR012336">
    <property type="entry name" value="Thioredoxin-like_fold"/>
</dbReference>
<dbReference type="OrthoDB" id="409136at2759"/>